<evidence type="ECO:0000256" key="3">
    <source>
        <dbReference type="ARBA" id="ARBA00022884"/>
    </source>
</evidence>
<dbReference type="Gene3D" id="1.10.1050.10">
    <property type="entry name" value="Ribosomal Protein S4 Delta 41, Chain A, domain 1"/>
    <property type="match status" value="1"/>
</dbReference>
<keyword evidence="4 7" id="KW-0689">Ribosomal protein</keyword>
<comment type="subunit">
    <text evidence="7">Part of the 30S ribosomal subunit. Contacts protein S5. The interaction surface between S4 and S5 is involved in control of translational fidelity.</text>
</comment>
<dbReference type="CDD" id="cd00165">
    <property type="entry name" value="S4"/>
    <property type="match status" value="1"/>
</dbReference>
<dbReference type="GO" id="GO:0006412">
    <property type="term" value="P:translation"/>
    <property type="evidence" value="ECO:0007669"/>
    <property type="project" value="UniProtKB-UniRule"/>
</dbReference>
<dbReference type="AlphaFoldDB" id="A0A2M7BZI9"/>
<accession>A0A2M7BZI9</accession>
<evidence type="ECO:0000313" key="11">
    <source>
        <dbReference type="Proteomes" id="UP000228816"/>
    </source>
</evidence>
<evidence type="ECO:0000256" key="4">
    <source>
        <dbReference type="ARBA" id="ARBA00022980"/>
    </source>
</evidence>
<dbReference type="PANTHER" id="PTHR11831">
    <property type="entry name" value="30S 40S RIBOSOMAL PROTEIN"/>
    <property type="match status" value="1"/>
</dbReference>
<dbReference type="PANTHER" id="PTHR11831:SF4">
    <property type="entry name" value="SMALL RIBOSOMAL SUBUNIT PROTEIN US4M"/>
    <property type="match status" value="1"/>
</dbReference>
<dbReference type="SMART" id="SM00363">
    <property type="entry name" value="S4"/>
    <property type="match status" value="1"/>
</dbReference>
<evidence type="ECO:0000259" key="9">
    <source>
        <dbReference type="SMART" id="SM01390"/>
    </source>
</evidence>
<dbReference type="InterPro" id="IPR005709">
    <property type="entry name" value="Ribosomal_uS4_bac-type"/>
</dbReference>
<dbReference type="SMART" id="SM01390">
    <property type="entry name" value="Ribosomal_S4"/>
    <property type="match status" value="1"/>
</dbReference>
<reference evidence="11" key="1">
    <citation type="submission" date="2017-09" db="EMBL/GenBank/DDBJ databases">
        <title>Depth-based differentiation of microbial function through sediment-hosted aquifers and enrichment of novel symbionts in the deep terrestrial subsurface.</title>
        <authorList>
            <person name="Probst A.J."/>
            <person name="Ladd B."/>
            <person name="Jarett J.K."/>
            <person name="Geller-Mcgrath D.E."/>
            <person name="Sieber C.M.K."/>
            <person name="Emerson J.B."/>
            <person name="Anantharaman K."/>
            <person name="Thomas B.C."/>
            <person name="Malmstrom R."/>
            <person name="Stieglmeier M."/>
            <person name="Klingl A."/>
            <person name="Woyke T."/>
            <person name="Ryan C.M."/>
            <person name="Banfield J.F."/>
        </authorList>
    </citation>
    <scope>NUCLEOTIDE SEQUENCE [LARGE SCALE GENOMIC DNA]</scope>
</reference>
<keyword evidence="3 7" id="KW-0694">RNA-binding</keyword>
<evidence type="ECO:0000256" key="1">
    <source>
        <dbReference type="ARBA" id="ARBA00007465"/>
    </source>
</evidence>
<keyword evidence="2 7" id="KW-0699">rRNA-binding</keyword>
<dbReference type="GO" id="GO:0019843">
    <property type="term" value="F:rRNA binding"/>
    <property type="evidence" value="ECO:0007669"/>
    <property type="project" value="UniProtKB-UniRule"/>
</dbReference>
<dbReference type="GO" id="GO:0015935">
    <property type="term" value="C:small ribosomal subunit"/>
    <property type="evidence" value="ECO:0007669"/>
    <property type="project" value="InterPro"/>
</dbReference>
<dbReference type="InterPro" id="IPR002942">
    <property type="entry name" value="S4_RNA-bd"/>
</dbReference>
<dbReference type="NCBIfam" id="NF003717">
    <property type="entry name" value="PRK05327.1"/>
    <property type="match status" value="1"/>
</dbReference>
<dbReference type="InterPro" id="IPR001912">
    <property type="entry name" value="Ribosomal_uS4_N"/>
</dbReference>
<comment type="caution">
    <text evidence="10">The sequence shown here is derived from an EMBL/GenBank/DDBJ whole genome shotgun (WGS) entry which is preliminary data.</text>
</comment>
<dbReference type="PROSITE" id="PS50889">
    <property type="entry name" value="S4"/>
    <property type="match status" value="1"/>
</dbReference>
<evidence type="ECO:0000259" key="8">
    <source>
        <dbReference type="SMART" id="SM00363"/>
    </source>
</evidence>
<protein>
    <recommendedName>
        <fullName evidence="6 7">Small ribosomal subunit protein uS4</fullName>
    </recommendedName>
</protein>
<dbReference type="InterPro" id="IPR036986">
    <property type="entry name" value="S4_RNA-bd_sf"/>
</dbReference>
<dbReference type="InterPro" id="IPR022801">
    <property type="entry name" value="Ribosomal_uS4"/>
</dbReference>
<dbReference type="Gene3D" id="3.10.290.10">
    <property type="entry name" value="RNA-binding S4 domain"/>
    <property type="match status" value="1"/>
</dbReference>
<dbReference type="GO" id="GO:0042274">
    <property type="term" value="P:ribosomal small subunit biogenesis"/>
    <property type="evidence" value="ECO:0007669"/>
    <property type="project" value="TreeGrafter"/>
</dbReference>
<dbReference type="Proteomes" id="UP000228816">
    <property type="component" value="Unassembled WGS sequence"/>
</dbReference>
<proteinExistence type="inferred from homology"/>
<dbReference type="Pfam" id="PF01479">
    <property type="entry name" value="S4"/>
    <property type="match status" value="1"/>
</dbReference>
<name>A0A2M7BZI9_9BACT</name>
<dbReference type="HAMAP" id="MF_01306_B">
    <property type="entry name" value="Ribosomal_uS4_B"/>
    <property type="match status" value="1"/>
</dbReference>
<keyword evidence="5 7" id="KW-0687">Ribonucleoprotein</keyword>
<dbReference type="GO" id="GO:0003735">
    <property type="term" value="F:structural constituent of ribosome"/>
    <property type="evidence" value="ECO:0007669"/>
    <property type="project" value="InterPro"/>
</dbReference>
<comment type="function">
    <text evidence="7">One of the primary rRNA binding proteins, it binds directly to 16S rRNA where it nucleates assembly of the body of the 30S subunit.</text>
</comment>
<dbReference type="EMBL" id="PEUS01000012">
    <property type="protein sequence ID" value="PIV14156.1"/>
    <property type="molecule type" value="Genomic_DNA"/>
</dbReference>
<dbReference type="FunFam" id="3.10.290.10:FF:000001">
    <property type="entry name" value="30S ribosomal protein S4"/>
    <property type="match status" value="1"/>
</dbReference>
<evidence type="ECO:0000256" key="2">
    <source>
        <dbReference type="ARBA" id="ARBA00022730"/>
    </source>
</evidence>
<comment type="similarity">
    <text evidence="1 7">Belongs to the universal ribosomal protein uS4 family.</text>
</comment>
<organism evidence="10 11">
    <name type="scientific">bacterium (Candidatus Gribaldobacteria) CG03_land_8_20_14_0_80_36_40</name>
    <dbReference type="NCBI Taxonomy" id="2014271"/>
    <lineage>
        <taxon>Bacteria</taxon>
        <taxon>Candidatus Gribaldobacteria</taxon>
    </lineage>
</organism>
<evidence type="ECO:0000256" key="6">
    <source>
        <dbReference type="ARBA" id="ARBA00035254"/>
    </source>
</evidence>
<feature type="domain" description="RNA-binding S4" evidence="8">
    <location>
        <begin position="99"/>
        <end position="163"/>
    </location>
</feature>
<sequence>MKTNSCKICRRLGQKLFLKGERCLSPKCAMIKSAYPPGQKKKRRTRSMSEYNKELREKQKLRSWYNLKEHQFKKYIQEVLTKRGKTVNFSLELIKKLEKRFDNVIFRMNLAKSRKGARQLISHSYFLVNDRGVNVPSFEVKKGDIISLRNGKKGKNLFKDFLTPSQQKVKIPSWLQFNVKKMEGKIIAEPSLEEMLPPAEILSVFEFYSK</sequence>
<feature type="domain" description="Small ribosomal subunit protein uS4 N-terminal" evidence="9">
    <location>
        <begin position="1"/>
        <end position="98"/>
    </location>
</feature>
<evidence type="ECO:0000256" key="7">
    <source>
        <dbReference type="HAMAP-Rule" id="MF_01306"/>
    </source>
</evidence>
<gene>
    <name evidence="7" type="primary">rpsD</name>
    <name evidence="10" type="ORF">COS44_00395</name>
</gene>
<evidence type="ECO:0000313" key="10">
    <source>
        <dbReference type="EMBL" id="PIV14156.1"/>
    </source>
</evidence>
<dbReference type="NCBIfam" id="TIGR01017">
    <property type="entry name" value="rpsD_bact"/>
    <property type="match status" value="1"/>
</dbReference>
<dbReference type="Pfam" id="PF00163">
    <property type="entry name" value="Ribosomal_S4"/>
    <property type="match status" value="1"/>
</dbReference>
<dbReference type="SUPFAM" id="SSF55174">
    <property type="entry name" value="Alpha-L RNA-binding motif"/>
    <property type="match status" value="1"/>
</dbReference>
<evidence type="ECO:0000256" key="5">
    <source>
        <dbReference type="ARBA" id="ARBA00023274"/>
    </source>
</evidence>
<comment type="function">
    <text evidence="7">With S5 and S12 plays an important role in translational accuracy.</text>
</comment>